<dbReference type="AlphaFoldDB" id="A0A6C0DDG9"/>
<protein>
    <recommendedName>
        <fullName evidence="2">Methyltransferase</fullName>
    </recommendedName>
</protein>
<reference evidence="1" key="1">
    <citation type="journal article" date="2020" name="Nature">
        <title>Giant virus diversity and host interactions through global metagenomics.</title>
        <authorList>
            <person name="Schulz F."/>
            <person name="Roux S."/>
            <person name="Paez-Espino D."/>
            <person name="Jungbluth S."/>
            <person name="Walsh D.A."/>
            <person name="Denef V.J."/>
            <person name="McMahon K.D."/>
            <person name="Konstantinidis K.T."/>
            <person name="Eloe-Fadrosh E.A."/>
            <person name="Kyrpides N.C."/>
            <person name="Woyke T."/>
        </authorList>
    </citation>
    <scope>NUCLEOTIDE SEQUENCE</scope>
    <source>
        <strain evidence="1">GVMAG-M-3300023174-141</strain>
    </source>
</reference>
<accession>A0A6C0DDG9</accession>
<name>A0A6C0DDG9_9ZZZZ</name>
<proteinExistence type="predicted"/>
<evidence type="ECO:0000313" key="1">
    <source>
        <dbReference type="EMBL" id="QHT14557.1"/>
    </source>
</evidence>
<organism evidence="1">
    <name type="scientific">viral metagenome</name>
    <dbReference type="NCBI Taxonomy" id="1070528"/>
    <lineage>
        <taxon>unclassified sequences</taxon>
        <taxon>metagenomes</taxon>
        <taxon>organismal metagenomes</taxon>
    </lineage>
</organism>
<dbReference type="EMBL" id="MN739586">
    <property type="protein sequence ID" value="QHT14557.1"/>
    <property type="molecule type" value="Genomic_DNA"/>
</dbReference>
<sequence>MSAFYPGAGTDLTPAVLFPEIKTWYYMDSQPRSEHGDTVVLYRPKFLNQLDQAMQRCGFKMKEVENHFLTYFSSETGQTIYYETSTNFPTAWDPVKHEGSTLVLCGYDMESSGPIPLSFFSSYSHILTDNLTVDDIWKKNILPTHTLSRMNYPTDKSYEYWDSEKETSENIRKYVSVERDIKW</sequence>
<evidence type="ECO:0008006" key="2">
    <source>
        <dbReference type="Google" id="ProtNLM"/>
    </source>
</evidence>